<accession>A0A432V916</accession>
<organism evidence="9 10">
    <name type="scientific">Borborobacter arsenicus</name>
    <dbReference type="NCBI Taxonomy" id="1851146"/>
    <lineage>
        <taxon>Bacteria</taxon>
        <taxon>Pseudomonadati</taxon>
        <taxon>Pseudomonadota</taxon>
        <taxon>Alphaproteobacteria</taxon>
        <taxon>Hyphomicrobiales</taxon>
        <taxon>Phyllobacteriaceae</taxon>
        <taxon>Borborobacter</taxon>
    </lineage>
</organism>
<dbReference type="InterPro" id="IPR022764">
    <property type="entry name" value="Peptidase_S54_rhomboid_dom"/>
</dbReference>
<evidence type="ECO:0000313" key="10">
    <source>
        <dbReference type="Proteomes" id="UP000281647"/>
    </source>
</evidence>
<keyword evidence="3 7" id="KW-0812">Transmembrane</keyword>
<evidence type="ECO:0000259" key="8">
    <source>
        <dbReference type="Pfam" id="PF01694"/>
    </source>
</evidence>
<dbReference type="GO" id="GO:0006508">
    <property type="term" value="P:proteolysis"/>
    <property type="evidence" value="ECO:0007669"/>
    <property type="project" value="UniProtKB-KW"/>
</dbReference>
<dbReference type="SUPFAM" id="SSF144091">
    <property type="entry name" value="Rhomboid-like"/>
    <property type="match status" value="1"/>
</dbReference>
<evidence type="ECO:0000256" key="1">
    <source>
        <dbReference type="ARBA" id="ARBA00004141"/>
    </source>
</evidence>
<feature type="domain" description="Peptidase S54 rhomboid" evidence="8">
    <location>
        <begin position="77"/>
        <end position="228"/>
    </location>
</feature>
<keyword evidence="4" id="KW-0378">Hydrolase</keyword>
<feature type="transmembrane region" description="Helical" evidence="7">
    <location>
        <begin position="112"/>
        <end position="130"/>
    </location>
</feature>
<evidence type="ECO:0000256" key="2">
    <source>
        <dbReference type="ARBA" id="ARBA00009045"/>
    </source>
</evidence>
<evidence type="ECO:0000256" key="7">
    <source>
        <dbReference type="SAM" id="Phobius"/>
    </source>
</evidence>
<dbReference type="GO" id="GO:0004252">
    <property type="term" value="F:serine-type endopeptidase activity"/>
    <property type="evidence" value="ECO:0007669"/>
    <property type="project" value="InterPro"/>
</dbReference>
<keyword evidence="9" id="KW-0645">Protease</keyword>
<gene>
    <name evidence="9" type="ORF">EET67_05995</name>
</gene>
<evidence type="ECO:0000313" key="9">
    <source>
        <dbReference type="EMBL" id="RUM98654.1"/>
    </source>
</evidence>
<evidence type="ECO:0000256" key="5">
    <source>
        <dbReference type="ARBA" id="ARBA00022989"/>
    </source>
</evidence>
<comment type="caution">
    <text evidence="9">The sequence shown here is derived from an EMBL/GenBank/DDBJ whole genome shotgun (WGS) entry which is preliminary data.</text>
</comment>
<dbReference type="PANTHER" id="PTHR43731:SF14">
    <property type="entry name" value="PRESENILIN-ASSOCIATED RHOMBOID-LIKE PROTEIN, MITOCHONDRIAL"/>
    <property type="match status" value="1"/>
</dbReference>
<sequence length="235" mass="25624">MQQDQDDEEQAPRYREPVFNLPFIVVAALGLCVALHLIRLYLLTPDQDFGLLLRAAFIPIRYSGEYEIDIYALTSPITYAFLHGSVAHLVINMIWLAAFGSPLANRIGAARFTAFWVVSALAAAALHYALHPLDHAPLVGASGAISGMMGAAARFGFQIDHSAGRAAFGGPTLPVAMVFRSRTVVTFLLVWMVINLVSGFISFAPGEENSIAWEAHVGGFLVGFLAIQYFEPRRT</sequence>
<keyword evidence="10" id="KW-1185">Reference proteome</keyword>
<dbReference type="InterPro" id="IPR035952">
    <property type="entry name" value="Rhomboid-like_sf"/>
</dbReference>
<feature type="transmembrane region" description="Helical" evidence="7">
    <location>
        <begin position="77"/>
        <end position="100"/>
    </location>
</feature>
<evidence type="ECO:0000256" key="6">
    <source>
        <dbReference type="ARBA" id="ARBA00023136"/>
    </source>
</evidence>
<feature type="transmembrane region" description="Helical" evidence="7">
    <location>
        <begin position="136"/>
        <end position="157"/>
    </location>
</feature>
<reference evidence="9 10" key="1">
    <citation type="submission" date="2018-11" db="EMBL/GenBank/DDBJ databases">
        <title>Pseudaminobacter arsenicus sp. nov., an arsenic-resistant bacterium isolated from arsenic-rich aquifers.</title>
        <authorList>
            <person name="Mu Y."/>
        </authorList>
    </citation>
    <scope>NUCLEOTIDE SEQUENCE [LARGE SCALE GENOMIC DNA]</scope>
    <source>
        <strain evidence="9 10">CB3</strain>
    </source>
</reference>
<dbReference type="GO" id="GO:0016020">
    <property type="term" value="C:membrane"/>
    <property type="evidence" value="ECO:0007669"/>
    <property type="project" value="UniProtKB-SubCell"/>
</dbReference>
<dbReference type="AlphaFoldDB" id="A0A432V916"/>
<protein>
    <submittedName>
        <fullName evidence="9">Rhomboid family intramembrane serine protease</fullName>
    </submittedName>
</protein>
<comment type="subcellular location">
    <subcellularLocation>
        <location evidence="1">Membrane</location>
        <topology evidence="1">Multi-pass membrane protein</topology>
    </subcellularLocation>
</comment>
<proteinExistence type="inferred from homology"/>
<feature type="transmembrane region" description="Helical" evidence="7">
    <location>
        <begin position="210"/>
        <end position="230"/>
    </location>
</feature>
<dbReference type="Pfam" id="PF01694">
    <property type="entry name" value="Rhomboid"/>
    <property type="match status" value="1"/>
</dbReference>
<comment type="similarity">
    <text evidence="2">Belongs to the peptidase S54 family.</text>
</comment>
<evidence type="ECO:0000256" key="4">
    <source>
        <dbReference type="ARBA" id="ARBA00022801"/>
    </source>
</evidence>
<name>A0A432V916_9HYPH</name>
<dbReference type="Proteomes" id="UP000281647">
    <property type="component" value="Unassembled WGS sequence"/>
</dbReference>
<dbReference type="Gene3D" id="1.20.1540.10">
    <property type="entry name" value="Rhomboid-like"/>
    <property type="match status" value="1"/>
</dbReference>
<keyword evidence="5 7" id="KW-1133">Transmembrane helix</keyword>
<dbReference type="RefSeq" id="WP_128624722.1">
    <property type="nucleotide sequence ID" value="NZ_ML133509.1"/>
</dbReference>
<evidence type="ECO:0000256" key="3">
    <source>
        <dbReference type="ARBA" id="ARBA00022692"/>
    </source>
</evidence>
<dbReference type="PANTHER" id="PTHR43731">
    <property type="entry name" value="RHOMBOID PROTEASE"/>
    <property type="match status" value="1"/>
</dbReference>
<dbReference type="OrthoDB" id="9797190at2"/>
<dbReference type="InterPro" id="IPR050925">
    <property type="entry name" value="Rhomboid_protease_S54"/>
</dbReference>
<keyword evidence="6 7" id="KW-0472">Membrane</keyword>
<feature type="transmembrane region" description="Helical" evidence="7">
    <location>
        <begin position="184"/>
        <end position="204"/>
    </location>
</feature>
<dbReference type="EMBL" id="RKST01000005">
    <property type="protein sequence ID" value="RUM98654.1"/>
    <property type="molecule type" value="Genomic_DNA"/>
</dbReference>
<feature type="transmembrane region" description="Helical" evidence="7">
    <location>
        <begin position="21"/>
        <end position="42"/>
    </location>
</feature>